<evidence type="ECO:0000313" key="2">
    <source>
        <dbReference type="EMBL" id="QIK40519.1"/>
    </source>
</evidence>
<organism evidence="2 3">
    <name type="scientific">Pontivivens nitratireducens</name>
    <dbReference type="NCBI Taxonomy" id="2758038"/>
    <lineage>
        <taxon>Bacteria</taxon>
        <taxon>Pseudomonadati</taxon>
        <taxon>Pseudomonadota</taxon>
        <taxon>Alphaproteobacteria</taxon>
        <taxon>Rhodobacterales</taxon>
        <taxon>Paracoccaceae</taxon>
        <taxon>Pontivivens</taxon>
    </lineage>
</organism>
<dbReference type="KEGG" id="mon:G8E03_06925"/>
<keyword evidence="1" id="KW-0732">Signal</keyword>
<dbReference type="PROSITE" id="PS51318">
    <property type="entry name" value="TAT"/>
    <property type="match status" value="1"/>
</dbReference>
<gene>
    <name evidence="2" type="ORF">G8E03_06925</name>
</gene>
<protein>
    <submittedName>
        <fullName evidence="2">CopG family transcriptional regulator</fullName>
    </submittedName>
</protein>
<accession>A0A6G7VKF2</accession>
<dbReference type="InterPro" id="IPR006311">
    <property type="entry name" value="TAT_signal"/>
</dbReference>
<dbReference type="InterPro" id="IPR007332">
    <property type="entry name" value="DUF411"/>
</dbReference>
<feature type="chain" id="PRO_5026325732" evidence="1">
    <location>
        <begin position="28"/>
        <end position="163"/>
    </location>
</feature>
<evidence type="ECO:0000313" key="3">
    <source>
        <dbReference type="Proteomes" id="UP000500791"/>
    </source>
</evidence>
<keyword evidence="3" id="KW-1185">Reference proteome</keyword>
<dbReference type="Proteomes" id="UP000500791">
    <property type="component" value="Chromosome"/>
</dbReference>
<dbReference type="EMBL" id="CP049811">
    <property type="protein sequence ID" value="QIK40519.1"/>
    <property type="molecule type" value="Genomic_DNA"/>
</dbReference>
<reference evidence="2 3" key="1">
    <citation type="submission" date="2020-03" db="EMBL/GenBank/DDBJ databases">
        <title>Complete genome sequence of Monaibacterium sp. ALG8 with diverse plasmids.</title>
        <authorList>
            <person name="Sun C."/>
        </authorList>
    </citation>
    <scope>NUCLEOTIDE SEQUENCE [LARGE SCALE GENOMIC DNA]</scope>
    <source>
        <strain evidence="2 3">ALG8</strain>
    </source>
</reference>
<feature type="signal peptide" evidence="1">
    <location>
        <begin position="1"/>
        <end position="27"/>
    </location>
</feature>
<dbReference type="RefSeq" id="WP_166190081.1">
    <property type="nucleotide sequence ID" value="NZ_CP049811.1"/>
</dbReference>
<sequence length="163" mass="16591">MTNRRAFLTLLGGGALTSAFTPALANAASALPGNKIHVLAAPGCGCCHAWADLARLHGYDVTISDLVEPDAQKSALGVPLRLASCHTALSGGYVFEGHVPFSALAAVLRDRPAITGLAVPGMPVGSPGMGDDPNARFDVIAFGGDAADGRVFYRAGFEAPFAG</sequence>
<name>A0A6G7VKF2_9RHOB</name>
<dbReference type="AlphaFoldDB" id="A0A6G7VKF2"/>
<proteinExistence type="predicted"/>
<dbReference type="Pfam" id="PF04214">
    <property type="entry name" value="DUF411"/>
    <property type="match status" value="1"/>
</dbReference>
<evidence type="ECO:0000256" key="1">
    <source>
        <dbReference type="SAM" id="SignalP"/>
    </source>
</evidence>